<dbReference type="EMBL" id="BGZK01000100">
    <property type="protein sequence ID" value="GBP18715.1"/>
    <property type="molecule type" value="Genomic_DNA"/>
</dbReference>
<comment type="caution">
    <text evidence="1">The sequence shown here is derived from an EMBL/GenBank/DDBJ whole genome shotgun (WGS) entry which is preliminary data.</text>
</comment>
<keyword evidence="2" id="KW-1185">Reference proteome</keyword>
<sequence length="290" mass="32302">MTPSHRLARLDGKIDNCAVTANDMTLSYDVGPPARHRSLLPACAWSVQYNARNFSAPKCRRMMYCAGITLPDSSFFSPAFLFSATATLSRLTSQRQSFVRCTVHLTPSALVQLGAACDRVVVSAWLLLKAGTLSFKHNAPATRPQSPFHLSFNNDALFSWHKAKLAANDPKQGLIKLILSRAARGGESAGQFGRARRQDDGLKLDRRQFLRYAVRHPRRPVSKGHSEGVKKHLSPRAPSKIRIITKPITYNTKALSHHIPALPTPKLLKSNNGRRVFVYFHFLFAHPISE</sequence>
<reference evidence="1 2" key="1">
    <citation type="journal article" date="2019" name="Commun. Biol.">
        <title>The bagworm genome reveals a unique fibroin gene that provides high tensile strength.</title>
        <authorList>
            <person name="Kono N."/>
            <person name="Nakamura H."/>
            <person name="Ohtoshi R."/>
            <person name="Tomita M."/>
            <person name="Numata K."/>
            <person name="Arakawa K."/>
        </authorList>
    </citation>
    <scope>NUCLEOTIDE SEQUENCE [LARGE SCALE GENOMIC DNA]</scope>
</reference>
<name>A0A4C1TXF2_EUMVA</name>
<proteinExistence type="predicted"/>
<accession>A0A4C1TXF2</accession>
<gene>
    <name evidence="1" type="ORF">EVAR_8540_1</name>
</gene>
<evidence type="ECO:0000313" key="2">
    <source>
        <dbReference type="Proteomes" id="UP000299102"/>
    </source>
</evidence>
<organism evidence="1 2">
    <name type="scientific">Eumeta variegata</name>
    <name type="common">Bagworm moth</name>
    <name type="synonym">Eumeta japonica</name>
    <dbReference type="NCBI Taxonomy" id="151549"/>
    <lineage>
        <taxon>Eukaryota</taxon>
        <taxon>Metazoa</taxon>
        <taxon>Ecdysozoa</taxon>
        <taxon>Arthropoda</taxon>
        <taxon>Hexapoda</taxon>
        <taxon>Insecta</taxon>
        <taxon>Pterygota</taxon>
        <taxon>Neoptera</taxon>
        <taxon>Endopterygota</taxon>
        <taxon>Lepidoptera</taxon>
        <taxon>Glossata</taxon>
        <taxon>Ditrysia</taxon>
        <taxon>Tineoidea</taxon>
        <taxon>Psychidae</taxon>
        <taxon>Oiketicinae</taxon>
        <taxon>Eumeta</taxon>
    </lineage>
</organism>
<dbReference type="Proteomes" id="UP000299102">
    <property type="component" value="Unassembled WGS sequence"/>
</dbReference>
<evidence type="ECO:0000313" key="1">
    <source>
        <dbReference type="EMBL" id="GBP18715.1"/>
    </source>
</evidence>
<dbReference type="AlphaFoldDB" id="A0A4C1TXF2"/>
<protein>
    <submittedName>
        <fullName evidence="1">Uncharacterized protein</fullName>
    </submittedName>
</protein>